<dbReference type="Proteomes" id="UP001055167">
    <property type="component" value="Unassembled WGS sequence"/>
</dbReference>
<dbReference type="SMART" id="SM00044">
    <property type="entry name" value="CYCc"/>
    <property type="match status" value="1"/>
</dbReference>
<proteinExistence type="predicted"/>
<dbReference type="PROSITE" id="PS50125">
    <property type="entry name" value="GUANYLATE_CYCLASE_2"/>
    <property type="match status" value="1"/>
</dbReference>
<organism evidence="3 4">
    <name type="scientific">Methylobacterium crusticola</name>
    <dbReference type="NCBI Taxonomy" id="1697972"/>
    <lineage>
        <taxon>Bacteria</taxon>
        <taxon>Pseudomonadati</taxon>
        <taxon>Pseudomonadota</taxon>
        <taxon>Alphaproteobacteria</taxon>
        <taxon>Hyphomicrobiales</taxon>
        <taxon>Methylobacteriaceae</taxon>
        <taxon>Methylobacterium</taxon>
    </lineage>
</organism>
<keyword evidence="1" id="KW-0812">Transmembrane</keyword>
<dbReference type="CDD" id="cd07302">
    <property type="entry name" value="CHD"/>
    <property type="match status" value="1"/>
</dbReference>
<feature type="transmembrane region" description="Helical" evidence="1">
    <location>
        <begin position="364"/>
        <end position="388"/>
    </location>
</feature>
<evidence type="ECO:0000313" key="4">
    <source>
        <dbReference type="Proteomes" id="UP001055167"/>
    </source>
</evidence>
<feature type="transmembrane region" description="Helical" evidence="1">
    <location>
        <begin position="340"/>
        <end position="358"/>
    </location>
</feature>
<keyword evidence="1" id="KW-1133">Transmembrane helix</keyword>
<dbReference type="PANTHER" id="PTHR43081:SF20">
    <property type="entry name" value="TWO-COMPONENT RESPONSE REGULATOR"/>
    <property type="match status" value="1"/>
</dbReference>
<dbReference type="EMBL" id="BPQH01000030">
    <property type="protein sequence ID" value="GJD53459.1"/>
    <property type="molecule type" value="Genomic_DNA"/>
</dbReference>
<feature type="domain" description="Guanylate cyclase" evidence="2">
    <location>
        <begin position="431"/>
        <end position="561"/>
    </location>
</feature>
<dbReference type="SUPFAM" id="SSF55073">
    <property type="entry name" value="Nucleotide cyclase"/>
    <property type="match status" value="1"/>
</dbReference>
<keyword evidence="4" id="KW-1185">Reference proteome</keyword>
<dbReference type="Gene3D" id="3.30.70.1230">
    <property type="entry name" value="Nucleotide cyclase"/>
    <property type="match status" value="1"/>
</dbReference>
<dbReference type="InterPro" id="IPR001054">
    <property type="entry name" value="A/G_cyclase"/>
</dbReference>
<accession>A0ABQ4R8A3</accession>
<dbReference type="SMART" id="SM01080">
    <property type="entry name" value="CHASE2"/>
    <property type="match status" value="1"/>
</dbReference>
<dbReference type="InterPro" id="IPR029787">
    <property type="entry name" value="Nucleotide_cyclase"/>
</dbReference>
<protein>
    <recommendedName>
        <fullName evidence="2">Guanylate cyclase domain-containing protein</fullName>
    </recommendedName>
</protein>
<keyword evidence="1" id="KW-0472">Membrane</keyword>
<reference evidence="3" key="1">
    <citation type="journal article" date="2021" name="Front. Microbiol.">
        <title>Comprehensive Comparative Genomics and Phenotyping of Methylobacterium Species.</title>
        <authorList>
            <person name="Alessa O."/>
            <person name="Ogura Y."/>
            <person name="Fujitani Y."/>
            <person name="Takami H."/>
            <person name="Hayashi T."/>
            <person name="Sahin N."/>
            <person name="Tani A."/>
        </authorList>
    </citation>
    <scope>NUCLEOTIDE SEQUENCE</scope>
    <source>
        <strain evidence="3">KCTC 52305</strain>
    </source>
</reference>
<sequence>MARAVGARGLHAAAALALALAWSGVLATLHLEGRATLLDRIEAPLLDLRFALAGPRPAPAEVVIVALDDATLAEAGTYPLPRATLARLVRTLSGAGARGIGLDILFLERGPEAGDRDLAAALREAGAVIAGAALFARAGDGSEPAAEVPRAETVLWPTETLRASAGLGLVNVATDHGGTPRHVPLLIRADDAVLPAFALRLAARAARAEPVLTEGRLTVGRTRLRPDLGLSLPLRFYGPRGTIRTLSAAAVLRGAAGPEVLRDRVVIVGATATAGADTFATPFDPVLPGVELLATALGHLVAGDGLVRDLPVRRVDAAVAAALAAGAALLLPLAPPSLGLSLVGLAAVAWLAAAQLAFAQAGLWLGAGLPLAAMAPVVAFGIAGRMILDRRLAGRLAQAERALRVFQPPALAARIAGDPGYLAAPVAQVLGIVFVDLSGFTRLSETLGPAATQAFLKGFHALVEEEVTRAGGLVMTFMGDGAMSLFGLPEPGPDDADHALAAAAALVPRVRAWLRAESRADALDLRVGAHHGTVVVSRLGSRDHQHITATGDSVNVASRLMEVAKTLGAALVASEDLLAACRDSRAEIAAFEDRRAVAIRGRRQPLAVAVRWVRPA</sequence>
<reference evidence="3" key="2">
    <citation type="submission" date="2021-08" db="EMBL/GenBank/DDBJ databases">
        <authorList>
            <person name="Tani A."/>
            <person name="Ola A."/>
            <person name="Ogura Y."/>
            <person name="Katsura K."/>
            <person name="Hayashi T."/>
        </authorList>
    </citation>
    <scope>NUCLEOTIDE SEQUENCE</scope>
    <source>
        <strain evidence="3">KCTC 52305</strain>
    </source>
</reference>
<dbReference type="RefSeq" id="WP_128563200.1">
    <property type="nucleotide sequence ID" value="NZ_BPQH01000030.1"/>
</dbReference>
<dbReference type="PANTHER" id="PTHR43081">
    <property type="entry name" value="ADENYLATE CYCLASE, TERMINAL-DIFFERENTIATION SPECIFIC-RELATED"/>
    <property type="match status" value="1"/>
</dbReference>
<gene>
    <name evidence="3" type="ORF">OPKNFCMD_6234</name>
</gene>
<evidence type="ECO:0000313" key="3">
    <source>
        <dbReference type="EMBL" id="GJD53459.1"/>
    </source>
</evidence>
<name>A0ABQ4R8A3_9HYPH</name>
<dbReference type="InterPro" id="IPR050697">
    <property type="entry name" value="Adenylyl/Guanylyl_Cyclase_3/4"/>
</dbReference>
<dbReference type="Pfam" id="PF00211">
    <property type="entry name" value="Guanylate_cyc"/>
    <property type="match status" value="1"/>
</dbReference>
<evidence type="ECO:0000256" key="1">
    <source>
        <dbReference type="SAM" id="Phobius"/>
    </source>
</evidence>
<comment type="caution">
    <text evidence="3">The sequence shown here is derived from an EMBL/GenBank/DDBJ whole genome shotgun (WGS) entry which is preliminary data.</text>
</comment>
<evidence type="ECO:0000259" key="2">
    <source>
        <dbReference type="PROSITE" id="PS50125"/>
    </source>
</evidence>
<dbReference type="InterPro" id="IPR007890">
    <property type="entry name" value="CHASE2"/>
</dbReference>
<dbReference type="Pfam" id="PF05226">
    <property type="entry name" value="CHASE2"/>
    <property type="match status" value="1"/>
</dbReference>